<dbReference type="OMA" id="GMHHVYR"/>
<dbReference type="Gene3D" id="3.90.25.10">
    <property type="entry name" value="UDP-galactose 4-epimerase, domain 1"/>
    <property type="match status" value="1"/>
</dbReference>
<dbReference type="InterPro" id="IPR008030">
    <property type="entry name" value="NmrA-like"/>
</dbReference>
<name>A0A2V5HL05_ASPV1</name>
<keyword evidence="5" id="KW-1185">Reference proteome</keyword>
<sequence length="335" mass="37566">MEPKFKTIALFGANGQVGKAVMEALVHCKDPAFHIIAFVSPNSSFQLRSPEDDTSRVTIKRVDLSLATCDELATILADGKADVAISALGGQIITKQGLVQDAAAQAGVKRFYPSEFGMHQVVWLPDEPAYLHPIWNVKIRCFEEAIRHPAIRSGSMSYTVIGCADSYDATKEPLFCPWLETDTRVTQDGYTIHCVGDPDARMDYSTLHDTTDFLVASLRHPEVSRNRYLGFRSDHISFREVADLLRKYSGKPVRLEVTPVDQVKEIPKNPSSAPVEWCRRSTFPIDFFLTLRCVQGQGVFWRPPVLLHNHLFPEAQPVTVAEYFKKLFAKGDCLH</sequence>
<evidence type="ECO:0000313" key="5">
    <source>
        <dbReference type="Proteomes" id="UP000249829"/>
    </source>
</evidence>
<dbReference type="GO" id="GO:0016491">
    <property type="term" value="F:oxidoreductase activity"/>
    <property type="evidence" value="ECO:0007669"/>
    <property type="project" value="UniProtKB-KW"/>
</dbReference>
<dbReference type="Gene3D" id="3.40.50.720">
    <property type="entry name" value="NAD(P)-binding Rossmann-like Domain"/>
    <property type="match status" value="1"/>
</dbReference>
<evidence type="ECO:0000313" key="4">
    <source>
        <dbReference type="EMBL" id="PYI16860.1"/>
    </source>
</evidence>
<evidence type="ECO:0000259" key="3">
    <source>
        <dbReference type="Pfam" id="PF05368"/>
    </source>
</evidence>
<keyword evidence="1" id="KW-0521">NADP</keyword>
<keyword evidence="2" id="KW-0560">Oxidoreductase</keyword>
<dbReference type="STRING" id="1450538.A0A2V5HL05"/>
<dbReference type="AlphaFoldDB" id="A0A2V5HL05"/>
<dbReference type="SUPFAM" id="SSF51735">
    <property type="entry name" value="NAD(P)-binding Rossmann-fold domains"/>
    <property type="match status" value="1"/>
</dbReference>
<dbReference type="InterPro" id="IPR051609">
    <property type="entry name" value="NmrA/Isoflavone_reductase-like"/>
</dbReference>
<dbReference type="Proteomes" id="UP000249829">
    <property type="component" value="Unassembled WGS sequence"/>
</dbReference>
<gene>
    <name evidence="4" type="ORF">BO99DRAFT_464496</name>
</gene>
<dbReference type="InterPro" id="IPR036291">
    <property type="entry name" value="NAD(P)-bd_dom_sf"/>
</dbReference>
<dbReference type="PANTHER" id="PTHR47706:SF9">
    <property type="entry name" value="NMRA-LIKE DOMAIN-CONTAINING PROTEIN-RELATED"/>
    <property type="match status" value="1"/>
</dbReference>
<evidence type="ECO:0000256" key="2">
    <source>
        <dbReference type="ARBA" id="ARBA00023002"/>
    </source>
</evidence>
<dbReference type="Pfam" id="PF05368">
    <property type="entry name" value="NmrA"/>
    <property type="match status" value="1"/>
</dbReference>
<organism evidence="4 5">
    <name type="scientific">Aspergillus violaceofuscus (strain CBS 115571)</name>
    <dbReference type="NCBI Taxonomy" id="1450538"/>
    <lineage>
        <taxon>Eukaryota</taxon>
        <taxon>Fungi</taxon>
        <taxon>Dikarya</taxon>
        <taxon>Ascomycota</taxon>
        <taxon>Pezizomycotina</taxon>
        <taxon>Eurotiomycetes</taxon>
        <taxon>Eurotiomycetidae</taxon>
        <taxon>Eurotiales</taxon>
        <taxon>Aspergillaceae</taxon>
        <taxon>Aspergillus</taxon>
    </lineage>
</organism>
<accession>A0A2V5HL05</accession>
<evidence type="ECO:0000256" key="1">
    <source>
        <dbReference type="ARBA" id="ARBA00022857"/>
    </source>
</evidence>
<dbReference type="EMBL" id="KZ825163">
    <property type="protein sequence ID" value="PYI16860.1"/>
    <property type="molecule type" value="Genomic_DNA"/>
</dbReference>
<dbReference type="PANTHER" id="PTHR47706">
    <property type="entry name" value="NMRA-LIKE FAMILY PROTEIN"/>
    <property type="match status" value="1"/>
</dbReference>
<reference evidence="4 5" key="1">
    <citation type="submission" date="2018-02" db="EMBL/GenBank/DDBJ databases">
        <title>The genomes of Aspergillus section Nigri reveals drivers in fungal speciation.</title>
        <authorList>
            <consortium name="DOE Joint Genome Institute"/>
            <person name="Vesth T.C."/>
            <person name="Nybo J."/>
            <person name="Theobald S."/>
            <person name="Brandl J."/>
            <person name="Frisvad J.C."/>
            <person name="Nielsen K.F."/>
            <person name="Lyhne E.K."/>
            <person name="Kogle M.E."/>
            <person name="Kuo A."/>
            <person name="Riley R."/>
            <person name="Clum A."/>
            <person name="Nolan M."/>
            <person name="Lipzen A."/>
            <person name="Salamov A."/>
            <person name="Henrissat B."/>
            <person name="Wiebenga A."/>
            <person name="De vries R.P."/>
            <person name="Grigoriev I.V."/>
            <person name="Mortensen U.H."/>
            <person name="Andersen M.R."/>
            <person name="Baker S.E."/>
        </authorList>
    </citation>
    <scope>NUCLEOTIDE SEQUENCE [LARGE SCALE GENOMIC DNA]</scope>
    <source>
        <strain evidence="4 5">CBS 115571</strain>
    </source>
</reference>
<protein>
    <submittedName>
        <fullName evidence="4">NAD(P)-binding protein</fullName>
    </submittedName>
</protein>
<feature type="domain" description="NmrA-like" evidence="3">
    <location>
        <begin position="6"/>
        <end position="269"/>
    </location>
</feature>
<proteinExistence type="predicted"/>